<keyword evidence="1" id="KW-0472">Membrane</keyword>
<evidence type="ECO:0008006" key="4">
    <source>
        <dbReference type="Google" id="ProtNLM"/>
    </source>
</evidence>
<feature type="transmembrane region" description="Helical" evidence="1">
    <location>
        <begin position="173"/>
        <end position="192"/>
    </location>
</feature>
<keyword evidence="1" id="KW-0812">Transmembrane</keyword>
<keyword evidence="1" id="KW-1133">Transmembrane helix</keyword>
<dbReference type="RefSeq" id="WP_049953327.1">
    <property type="nucleotide sequence ID" value="NZ_CP007055.1"/>
</dbReference>
<feature type="transmembrane region" description="Helical" evidence="1">
    <location>
        <begin position="317"/>
        <end position="338"/>
    </location>
</feature>
<dbReference type="InterPro" id="IPR005240">
    <property type="entry name" value="DUF389"/>
</dbReference>
<dbReference type="Proteomes" id="UP000019024">
    <property type="component" value="Chromosome"/>
</dbReference>
<keyword evidence="3" id="KW-1185">Reference proteome</keyword>
<reference evidence="2 3" key="1">
    <citation type="submission" date="2014-01" db="EMBL/GenBank/DDBJ databases">
        <authorList>
            <consortium name="DOE Joint Genome Institute"/>
            <person name="Anderson I."/>
            <person name="Huntemann M."/>
            <person name="Han J."/>
            <person name="Chen A."/>
            <person name="Kyrpides N."/>
            <person name="Mavromatis K."/>
            <person name="Markowitz V."/>
            <person name="Palaniappan K."/>
            <person name="Ivanova N."/>
            <person name="Schaumberg A."/>
            <person name="Pati A."/>
            <person name="Liolios K."/>
            <person name="Nordberg H.P."/>
            <person name="Cantor M.N."/>
            <person name="Hua S.X."/>
            <person name="Woyke T."/>
        </authorList>
    </citation>
    <scope>NUCLEOTIDE SEQUENCE [LARGE SCALE GENOMIC DNA]</scope>
    <source>
        <strain evidence="2 3">XH-48</strain>
    </source>
</reference>
<dbReference type="PANTHER" id="PTHR20992:SF9">
    <property type="entry name" value="AT15442P-RELATED"/>
    <property type="match status" value="1"/>
</dbReference>
<dbReference type="KEGG" id="hlr:HALLA_16105"/>
<feature type="transmembrane region" description="Helical" evidence="1">
    <location>
        <begin position="139"/>
        <end position="161"/>
    </location>
</feature>
<dbReference type="AlphaFoldDB" id="W0JSW0"/>
<dbReference type="HOGENOM" id="CLU_050976_1_1_2"/>
<dbReference type="PATRIC" id="fig|797299.3.peg.2221"/>
<feature type="transmembrane region" description="Helical" evidence="1">
    <location>
        <begin position="218"/>
        <end position="236"/>
    </location>
</feature>
<evidence type="ECO:0000313" key="2">
    <source>
        <dbReference type="EMBL" id="AHG00098.1"/>
    </source>
</evidence>
<dbReference type="STRING" id="797299.HALLA_16105"/>
<dbReference type="GeneID" id="25145939"/>
<feature type="transmembrane region" description="Helical" evidence="1">
    <location>
        <begin position="271"/>
        <end position="296"/>
    </location>
</feature>
<dbReference type="eggNOG" id="arCOG02264">
    <property type="taxonomic scope" value="Archaea"/>
</dbReference>
<name>W0JSW0_9EURY</name>
<dbReference type="EMBL" id="CP007055">
    <property type="protein sequence ID" value="AHG00098.1"/>
    <property type="molecule type" value="Genomic_DNA"/>
</dbReference>
<dbReference type="OrthoDB" id="275581at2157"/>
<accession>W0JSW0</accession>
<evidence type="ECO:0000256" key="1">
    <source>
        <dbReference type="SAM" id="Phobius"/>
    </source>
</evidence>
<gene>
    <name evidence="2" type="ORF">HALLA_16105</name>
</gene>
<organism evidence="2 3">
    <name type="scientific">Halostagnicola larsenii XH-48</name>
    <dbReference type="NCBI Taxonomy" id="797299"/>
    <lineage>
        <taxon>Archaea</taxon>
        <taxon>Methanobacteriati</taxon>
        <taxon>Methanobacteriota</taxon>
        <taxon>Stenosarchaea group</taxon>
        <taxon>Halobacteria</taxon>
        <taxon>Halobacteriales</taxon>
        <taxon>Natrialbaceae</taxon>
        <taxon>Halostagnicola</taxon>
    </lineage>
</organism>
<evidence type="ECO:0000313" key="3">
    <source>
        <dbReference type="Proteomes" id="UP000019024"/>
    </source>
</evidence>
<feature type="transmembrane region" description="Helical" evidence="1">
    <location>
        <begin position="243"/>
        <end position="265"/>
    </location>
</feature>
<sequence length="432" mass="46006">MRLIELLVPEGKRERTLTFLEDEGIDYVRTDERGSQGDIVEFPVPTQAVDRILEHLREEIGIDEEFIVISSIETARTPRIDDLEDRFVNGGEADDSISRDEIRTRALNLTPSRVTYYTMTILSAVVATAGLLLDSPAIVVGSMVIAPQVSAALTGTVGLVINDRKMIGTGISSLLLGLGVAVVSSFVVAWIVRTTGIVPSIVDIGAISQVQQRASPGVLGLVVGIAAGAAGAFGLATAIPVSLVGVMIAVALIPAAAAVGVGLAWGSASIALGAVVLVVVNAMSILLSGLVVFWYLGYRPRDWTSGAVRENLTFQRVGTVVLVVVVLVAVLASGGFALSQHLSFQDAVSEEVQGVLEEDDDLADLELVSIQTEFDDHGTVDEQTEVTIEIHRSADRTYPGLAERFETRISDRADKDVVVTVEFVDRQTSDRS</sequence>
<dbReference type="PANTHER" id="PTHR20992">
    <property type="entry name" value="AT15442P-RELATED"/>
    <property type="match status" value="1"/>
</dbReference>
<protein>
    <recommendedName>
        <fullName evidence="4">TIGR00341 family protein</fullName>
    </recommendedName>
</protein>
<feature type="transmembrane region" description="Helical" evidence="1">
    <location>
        <begin position="114"/>
        <end position="133"/>
    </location>
</feature>
<proteinExistence type="predicted"/>
<dbReference type="Pfam" id="PF04087">
    <property type="entry name" value="DUF389"/>
    <property type="match status" value="1"/>
</dbReference>